<organism evidence="2 3">
    <name type="scientific">Romanomermis culicivorax</name>
    <name type="common">Nematode worm</name>
    <dbReference type="NCBI Taxonomy" id="13658"/>
    <lineage>
        <taxon>Eukaryota</taxon>
        <taxon>Metazoa</taxon>
        <taxon>Ecdysozoa</taxon>
        <taxon>Nematoda</taxon>
        <taxon>Enoplea</taxon>
        <taxon>Dorylaimia</taxon>
        <taxon>Mermithida</taxon>
        <taxon>Mermithoidea</taxon>
        <taxon>Mermithidae</taxon>
        <taxon>Romanomermis</taxon>
    </lineage>
</organism>
<evidence type="ECO:0000313" key="2">
    <source>
        <dbReference type="Proteomes" id="UP000887565"/>
    </source>
</evidence>
<sequence length="227" mass="24428">MNAPRISGNVSQDMSGSALLDGNIPTQVQPNSTLAPTPNLVAPPVLAQVSDTAATKDTRVPAISQVLLPTNTAHPEIDPNIDHTHFMESFVNLDLPLAPVATLAPTCDHCSSLTMANANVHNFRLQAHDALEQLNTPAARITNNVPTVQTMDQTIGAISHQFQAQQLCVQHKIQEQVQTTNVHFAPLTEQMQQLFSTTTAAAVAHNNPLTPRKPLVTYLTVSQRGAM</sequence>
<dbReference type="Proteomes" id="UP000887565">
    <property type="component" value="Unplaced"/>
</dbReference>
<protein>
    <submittedName>
        <fullName evidence="3">Uncharacterized protein</fullName>
    </submittedName>
</protein>
<evidence type="ECO:0000256" key="1">
    <source>
        <dbReference type="SAM" id="MobiDB-lite"/>
    </source>
</evidence>
<dbReference type="AlphaFoldDB" id="A0A915IE95"/>
<feature type="compositionally biased region" description="Polar residues" evidence="1">
    <location>
        <begin position="24"/>
        <end position="36"/>
    </location>
</feature>
<evidence type="ECO:0000313" key="3">
    <source>
        <dbReference type="WBParaSite" id="nRc.2.0.1.t11531-RA"/>
    </source>
</evidence>
<reference evidence="3" key="1">
    <citation type="submission" date="2022-11" db="UniProtKB">
        <authorList>
            <consortium name="WormBaseParasite"/>
        </authorList>
    </citation>
    <scope>IDENTIFICATION</scope>
</reference>
<name>A0A915IE95_ROMCU</name>
<proteinExistence type="predicted"/>
<dbReference type="WBParaSite" id="nRc.2.0.1.t11531-RA">
    <property type="protein sequence ID" value="nRc.2.0.1.t11531-RA"/>
    <property type="gene ID" value="nRc.2.0.1.g11531"/>
</dbReference>
<accession>A0A915IE95</accession>
<keyword evidence="2" id="KW-1185">Reference proteome</keyword>
<feature type="region of interest" description="Disordered" evidence="1">
    <location>
        <begin position="1"/>
        <end position="39"/>
    </location>
</feature>